<keyword evidence="11" id="KW-1185">Reference proteome</keyword>
<evidence type="ECO:0000256" key="1">
    <source>
        <dbReference type="ARBA" id="ARBA00009558"/>
    </source>
</evidence>
<keyword evidence="7" id="KW-0812">Transmembrane</keyword>
<dbReference type="InterPro" id="IPR000768">
    <property type="entry name" value="ART"/>
</dbReference>
<sequence>MNSQAAIFQQILFSEVLTTANWKKYFRFVTDAGITTVEDLLETQDETIANLKENIPEGPLDRLMHLKKNLMKIKLQCNSSFTNPLSAIQFFDQFEFVPQFTSQHYLADSSMRNVESEITKATTKIEGDEYSGLTKQQVIFIALYCQESSEPNGSFYHLINRLLRERNEKLLGLRPALFLLESGLRSLPPIEDITWRGMNTAPDLRKFVVGNIVHFIGICSTSLCKDQTLRFMDTPPPTNIHKRTLFKLRMNNGVSIQQWSCFPNEQEVVASFCSRWEVIRVEQDHEELFHSIGTTYQCDYYIELNQLNSEPLFRSNIKLTGLHLLSQIEYEKPDDLPKNFKAKFLDLFNQLNDSTAQGILESVLSSTNHWNSETKTFKNNPEDKEIHQLITQFLEGVKSLSTEFQHHGIDLKEGFGICDTHQIYAVIYLLYTSDHAERTIADFQQLGFTTDCATKLYNQEYVKQELQLVYKKLNCSGTVDSPKNVSTWLCKSRFKHYIMRDGIMVSAYELAHMSLNGAKRIFPRLRNVLSGSIQLDNYTLLARTVSYEIQYSDFVIAAAIFAVQLGVYSFQLWYGDITVRQFFKSIATSAVAVSAGFAGGIAAGFFAAGCASLLGLTCWPAGVLVIAGTTAGGLVCGGGADFLMRKLTEKFFPDGEKEELNALRKLYFAALAKLACKPDSTMRSIQKAFYRKAQATHPDKCDDKPAAEEEFKKLLAAYEIAKNYHEVLENACKTLNLPNNYTIADVKVRKGTTKNNKEQERAYQIVYRHLTYNTSKWGRLRNWFDSDQRLKLRDSKPLPIEQAKSTKS</sequence>
<organism evidence="9 11">
    <name type="scientific">Adineta ricciae</name>
    <name type="common">Rotifer</name>
    <dbReference type="NCBI Taxonomy" id="249248"/>
    <lineage>
        <taxon>Eukaryota</taxon>
        <taxon>Metazoa</taxon>
        <taxon>Spiralia</taxon>
        <taxon>Gnathifera</taxon>
        <taxon>Rotifera</taxon>
        <taxon>Eurotatoria</taxon>
        <taxon>Bdelloidea</taxon>
        <taxon>Adinetida</taxon>
        <taxon>Adinetidae</taxon>
        <taxon>Adineta</taxon>
    </lineage>
</organism>
<comment type="similarity">
    <text evidence="1 6">Belongs to the Arg-specific ADP-ribosyltransferase family.</text>
</comment>
<feature type="transmembrane region" description="Helical" evidence="7">
    <location>
        <begin position="554"/>
        <end position="574"/>
    </location>
</feature>
<keyword evidence="7" id="KW-0472">Membrane</keyword>
<evidence type="ECO:0000256" key="2">
    <source>
        <dbReference type="ARBA" id="ARBA00022676"/>
    </source>
</evidence>
<keyword evidence="4" id="KW-0548">Nucleotidyltransferase</keyword>
<dbReference type="Pfam" id="PF00226">
    <property type="entry name" value="DnaJ"/>
    <property type="match status" value="1"/>
</dbReference>
<evidence type="ECO:0000313" key="10">
    <source>
        <dbReference type="EMBL" id="CAF1518244.1"/>
    </source>
</evidence>
<proteinExistence type="inferred from homology"/>
<dbReference type="Proteomes" id="UP000663828">
    <property type="component" value="Unassembled WGS sequence"/>
</dbReference>
<dbReference type="EMBL" id="CAJNOR010002412">
    <property type="protein sequence ID" value="CAF1290739.1"/>
    <property type="molecule type" value="Genomic_DNA"/>
</dbReference>
<protein>
    <recommendedName>
        <fullName evidence="6">NAD(P)(+)--arginine ADP-ribosyltransferase</fullName>
        <ecNumber evidence="6">2.4.2.31</ecNumber>
    </recommendedName>
    <alternativeName>
        <fullName evidence="6">Mono(ADP-ribosyl)transferase</fullName>
    </alternativeName>
</protein>
<comment type="caution">
    <text evidence="9">The sequence shown here is derived from an EMBL/GenBank/DDBJ whole genome shotgun (WGS) entry which is preliminary data.</text>
</comment>
<dbReference type="Proteomes" id="UP000663852">
    <property type="component" value="Unassembled WGS sequence"/>
</dbReference>
<keyword evidence="6" id="KW-0521">NADP</keyword>
<dbReference type="InterPro" id="IPR036869">
    <property type="entry name" value="J_dom_sf"/>
</dbReference>
<evidence type="ECO:0000313" key="9">
    <source>
        <dbReference type="EMBL" id="CAF1290739.1"/>
    </source>
</evidence>
<keyword evidence="7" id="KW-1133">Transmembrane helix</keyword>
<dbReference type="SUPFAM" id="SSF46565">
    <property type="entry name" value="Chaperone J-domain"/>
    <property type="match status" value="1"/>
</dbReference>
<dbReference type="EC" id="2.4.2.31" evidence="6"/>
<dbReference type="PROSITE" id="PS50076">
    <property type="entry name" value="DNAJ_2"/>
    <property type="match status" value="1"/>
</dbReference>
<dbReference type="GO" id="GO:0106274">
    <property type="term" value="F:NAD+-protein-arginine ADP-ribosyltransferase activity"/>
    <property type="evidence" value="ECO:0007669"/>
    <property type="project" value="UniProtKB-EC"/>
</dbReference>
<keyword evidence="6" id="KW-0520">NAD</keyword>
<evidence type="ECO:0000256" key="6">
    <source>
        <dbReference type="RuleBase" id="RU361228"/>
    </source>
</evidence>
<keyword evidence="3 6" id="KW-0808">Transferase</keyword>
<evidence type="ECO:0000256" key="4">
    <source>
        <dbReference type="ARBA" id="ARBA00022695"/>
    </source>
</evidence>
<evidence type="ECO:0000259" key="8">
    <source>
        <dbReference type="PROSITE" id="PS50076"/>
    </source>
</evidence>
<dbReference type="Gene3D" id="1.10.287.110">
    <property type="entry name" value="DnaJ domain"/>
    <property type="match status" value="1"/>
</dbReference>
<dbReference type="SUPFAM" id="SSF56399">
    <property type="entry name" value="ADP-ribosylation"/>
    <property type="match status" value="1"/>
</dbReference>
<evidence type="ECO:0000256" key="3">
    <source>
        <dbReference type="ARBA" id="ARBA00022679"/>
    </source>
</evidence>
<name>A0A815D0E2_ADIRI</name>
<evidence type="ECO:0000313" key="11">
    <source>
        <dbReference type="Proteomes" id="UP000663828"/>
    </source>
</evidence>
<dbReference type="GO" id="GO:0016779">
    <property type="term" value="F:nucleotidyltransferase activity"/>
    <property type="evidence" value="ECO:0007669"/>
    <property type="project" value="UniProtKB-KW"/>
</dbReference>
<dbReference type="CDD" id="cd06257">
    <property type="entry name" value="DnaJ"/>
    <property type="match status" value="1"/>
</dbReference>
<dbReference type="EMBL" id="CAJNOJ010000749">
    <property type="protein sequence ID" value="CAF1518244.1"/>
    <property type="molecule type" value="Genomic_DNA"/>
</dbReference>
<dbReference type="SMART" id="SM00271">
    <property type="entry name" value="DnaJ"/>
    <property type="match status" value="1"/>
</dbReference>
<dbReference type="Gene3D" id="3.90.176.10">
    <property type="entry name" value="Toxin ADP-ribosyltransferase, Chain A, domain 1"/>
    <property type="match status" value="1"/>
</dbReference>
<feature type="transmembrane region" description="Helical" evidence="7">
    <location>
        <begin position="586"/>
        <end position="615"/>
    </location>
</feature>
<dbReference type="AlphaFoldDB" id="A0A815D0E2"/>
<dbReference type="InterPro" id="IPR001623">
    <property type="entry name" value="DnaJ_domain"/>
</dbReference>
<evidence type="ECO:0000256" key="5">
    <source>
        <dbReference type="ARBA" id="ARBA00047597"/>
    </source>
</evidence>
<feature type="domain" description="J" evidence="8">
    <location>
        <begin position="666"/>
        <end position="726"/>
    </location>
</feature>
<gene>
    <name evidence="10" type="ORF">EDS130_LOCUS43697</name>
    <name evidence="9" type="ORF">XAT740_LOCUS28325</name>
</gene>
<accession>A0A815D0E2</accession>
<keyword evidence="2 6" id="KW-0328">Glycosyltransferase</keyword>
<feature type="transmembrane region" description="Helical" evidence="7">
    <location>
        <begin position="621"/>
        <end position="643"/>
    </location>
</feature>
<comment type="catalytic activity">
    <reaction evidence="5 6">
        <text>L-arginyl-[protein] + NAD(+) = N(omega)-(ADP-D-ribosyl)-L-arginyl-[protein] + nicotinamide + H(+)</text>
        <dbReference type="Rhea" id="RHEA:19149"/>
        <dbReference type="Rhea" id="RHEA-COMP:10532"/>
        <dbReference type="Rhea" id="RHEA-COMP:15087"/>
        <dbReference type="ChEBI" id="CHEBI:15378"/>
        <dbReference type="ChEBI" id="CHEBI:17154"/>
        <dbReference type="ChEBI" id="CHEBI:29965"/>
        <dbReference type="ChEBI" id="CHEBI:57540"/>
        <dbReference type="ChEBI" id="CHEBI:142554"/>
        <dbReference type="EC" id="2.4.2.31"/>
    </reaction>
</comment>
<evidence type="ECO:0000256" key="7">
    <source>
        <dbReference type="SAM" id="Phobius"/>
    </source>
</evidence>
<dbReference type="Pfam" id="PF01129">
    <property type="entry name" value="ART"/>
    <property type="match status" value="1"/>
</dbReference>
<reference evidence="9" key="1">
    <citation type="submission" date="2021-02" db="EMBL/GenBank/DDBJ databases">
        <authorList>
            <person name="Nowell W R."/>
        </authorList>
    </citation>
    <scope>NUCLEOTIDE SEQUENCE</scope>
</reference>
<dbReference type="PROSITE" id="PS51996">
    <property type="entry name" value="TR_MART"/>
    <property type="match status" value="1"/>
</dbReference>